<dbReference type="Proteomes" id="UP001055811">
    <property type="component" value="Linkage Group LG09"/>
</dbReference>
<proteinExistence type="predicted"/>
<keyword evidence="2" id="KW-1185">Reference proteome</keyword>
<reference evidence="2" key="1">
    <citation type="journal article" date="2022" name="Mol. Ecol. Resour.">
        <title>The genomes of chicory, endive, great burdock and yacon provide insights into Asteraceae palaeo-polyploidization history and plant inulin production.</title>
        <authorList>
            <person name="Fan W."/>
            <person name="Wang S."/>
            <person name="Wang H."/>
            <person name="Wang A."/>
            <person name="Jiang F."/>
            <person name="Liu H."/>
            <person name="Zhao H."/>
            <person name="Xu D."/>
            <person name="Zhang Y."/>
        </authorList>
    </citation>
    <scope>NUCLEOTIDE SEQUENCE [LARGE SCALE GENOMIC DNA]</scope>
    <source>
        <strain evidence="2">cv. Punajuju</strain>
    </source>
</reference>
<organism evidence="1 2">
    <name type="scientific">Cichorium intybus</name>
    <name type="common">Chicory</name>
    <dbReference type="NCBI Taxonomy" id="13427"/>
    <lineage>
        <taxon>Eukaryota</taxon>
        <taxon>Viridiplantae</taxon>
        <taxon>Streptophyta</taxon>
        <taxon>Embryophyta</taxon>
        <taxon>Tracheophyta</taxon>
        <taxon>Spermatophyta</taxon>
        <taxon>Magnoliopsida</taxon>
        <taxon>eudicotyledons</taxon>
        <taxon>Gunneridae</taxon>
        <taxon>Pentapetalae</taxon>
        <taxon>asterids</taxon>
        <taxon>campanulids</taxon>
        <taxon>Asterales</taxon>
        <taxon>Asteraceae</taxon>
        <taxon>Cichorioideae</taxon>
        <taxon>Cichorieae</taxon>
        <taxon>Cichoriinae</taxon>
        <taxon>Cichorium</taxon>
    </lineage>
</organism>
<protein>
    <submittedName>
        <fullName evidence="1">Uncharacterized protein</fullName>
    </submittedName>
</protein>
<evidence type="ECO:0000313" key="1">
    <source>
        <dbReference type="EMBL" id="KAI3689184.1"/>
    </source>
</evidence>
<dbReference type="EMBL" id="CM042017">
    <property type="protein sequence ID" value="KAI3689184.1"/>
    <property type="molecule type" value="Genomic_DNA"/>
</dbReference>
<comment type="caution">
    <text evidence="1">The sequence shown here is derived from an EMBL/GenBank/DDBJ whole genome shotgun (WGS) entry which is preliminary data.</text>
</comment>
<gene>
    <name evidence="1" type="ORF">L2E82_47134</name>
</gene>
<evidence type="ECO:0000313" key="2">
    <source>
        <dbReference type="Proteomes" id="UP001055811"/>
    </source>
</evidence>
<reference evidence="1 2" key="2">
    <citation type="journal article" date="2022" name="Mol. Ecol. Resour.">
        <title>The genomes of chicory, endive, great burdock and yacon provide insights into Asteraceae paleo-polyploidization history and plant inulin production.</title>
        <authorList>
            <person name="Fan W."/>
            <person name="Wang S."/>
            <person name="Wang H."/>
            <person name="Wang A."/>
            <person name="Jiang F."/>
            <person name="Liu H."/>
            <person name="Zhao H."/>
            <person name="Xu D."/>
            <person name="Zhang Y."/>
        </authorList>
    </citation>
    <scope>NUCLEOTIDE SEQUENCE [LARGE SCALE GENOMIC DNA]</scope>
    <source>
        <strain evidence="2">cv. Punajuju</strain>
        <tissue evidence="1">Leaves</tissue>
    </source>
</reference>
<accession>A0ACB8YW50</accession>
<name>A0ACB8YW50_CICIN</name>
<sequence>MMILASLSFRSPLFYTTAFVALDFASPLTYRLHTVVLHTVWISVCYSLITYYRVLLGFLLFISSSSQQKTWEIGLSQQAGFSFRILQRLWCDDYVKASLSFPILQLPLLLRCQRVLALDAVSDLGVLTQTGIVHSQVFSMAETSITTLSPWKVRELAEKEDENGVFKLLRTDITLFLTTILIGTTVVNIGATAFFTKSATTVFGEAGVVVLLIIEVTPKSIAVHNATMVARAVEQNSEDQNEEEASPETYTQKEEIKIGPTPSASQVMTKDSAKRIILLCFEEGRSNRTRSNKKRNNFVLETSFFRIAEWREREKEGNLHINLPSFTTLIRSNSLHQDFC</sequence>